<dbReference type="GO" id="GO:0003676">
    <property type="term" value="F:nucleic acid binding"/>
    <property type="evidence" value="ECO:0007669"/>
    <property type="project" value="InterPro"/>
</dbReference>
<dbReference type="HOGENOM" id="CLU_2324900_0_0_1"/>
<dbReference type="InterPro" id="IPR036397">
    <property type="entry name" value="RNaseH_sf"/>
</dbReference>
<evidence type="ECO:0000259" key="1">
    <source>
        <dbReference type="PROSITE" id="PS50879"/>
    </source>
</evidence>
<dbReference type="AlphaFoldDB" id="A0A061FSL2"/>
<dbReference type="GO" id="GO:0004523">
    <property type="term" value="F:RNA-DNA hybrid ribonuclease activity"/>
    <property type="evidence" value="ECO:0007669"/>
    <property type="project" value="InterPro"/>
</dbReference>
<dbReference type="EMBL" id="CM001888">
    <property type="protein sequence ID" value="EOY20081.1"/>
    <property type="molecule type" value="Genomic_DNA"/>
</dbReference>
<dbReference type="InParanoid" id="A0A061FSL2"/>
<dbReference type="CDD" id="cd06222">
    <property type="entry name" value="RNase_H_like"/>
    <property type="match status" value="1"/>
</dbReference>
<dbReference type="Gene3D" id="3.30.420.10">
    <property type="entry name" value="Ribonuclease H-like superfamily/Ribonuclease H"/>
    <property type="match status" value="1"/>
</dbReference>
<feature type="domain" description="RNase H type-1" evidence="1">
    <location>
        <begin position="27"/>
        <end position="99"/>
    </location>
</feature>
<dbReference type="InterPro" id="IPR012337">
    <property type="entry name" value="RNaseH-like_sf"/>
</dbReference>
<dbReference type="InterPro" id="IPR002156">
    <property type="entry name" value="RNaseH_domain"/>
</dbReference>
<evidence type="ECO:0000313" key="3">
    <source>
        <dbReference type="Proteomes" id="UP000026915"/>
    </source>
</evidence>
<name>A0A061FSL2_THECC</name>
<dbReference type="PANTHER" id="PTHR33033">
    <property type="entry name" value="POLYNUCLEOTIDYL TRANSFERASE, RIBONUCLEASE H-LIKE SUPERFAMILY PROTEIN-RELATED"/>
    <property type="match status" value="1"/>
</dbReference>
<keyword evidence="3" id="KW-1185">Reference proteome</keyword>
<evidence type="ECO:0000313" key="2">
    <source>
        <dbReference type="EMBL" id="EOY20081.1"/>
    </source>
</evidence>
<gene>
    <name evidence="2" type="ORF">TCM_045479</name>
</gene>
<accession>A0A061FSL2</accession>
<protein>
    <recommendedName>
        <fullName evidence="1">RNase H type-1 domain-containing protein</fullName>
    </recommendedName>
</protein>
<dbReference type="SUPFAM" id="SSF53098">
    <property type="entry name" value="Ribonuclease H-like"/>
    <property type="match status" value="1"/>
</dbReference>
<dbReference type="PANTHER" id="PTHR33033:SF108">
    <property type="entry name" value="OS02G0587700 PROTEIN"/>
    <property type="match status" value="1"/>
</dbReference>
<organism evidence="2 3">
    <name type="scientific">Theobroma cacao</name>
    <name type="common">Cacao</name>
    <name type="synonym">Cocoa</name>
    <dbReference type="NCBI Taxonomy" id="3641"/>
    <lineage>
        <taxon>Eukaryota</taxon>
        <taxon>Viridiplantae</taxon>
        <taxon>Streptophyta</taxon>
        <taxon>Embryophyta</taxon>
        <taxon>Tracheophyta</taxon>
        <taxon>Spermatophyta</taxon>
        <taxon>Magnoliopsida</taxon>
        <taxon>eudicotyledons</taxon>
        <taxon>Gunneridae</taxon>
        <taxon>Pentapetalae</taxon>
        <taxon>rosids</taxon>
        <taxon>malvids</taxon>
        <taxon>Malvales</taxon>
        <taxon>Malvaceae</taxon>
        <taxon>Byttnerioideae</taxon>
        <taxon>Theobroma</taxon>
    </lineage>
</organism>
<dbReference type="Gramene" id="EOY20081">
    <property type="protein sequence ID" value="EOY20081"/>
    <property type="gene ID" value="TCM_045479"/>
</dbReference>
<dbReference type="PROSITE" id="PS50879">
    <property type="entry name" value="RNASE_H_1"/>
    <property type="match status" value="1"/>
</dbReference>
<sequence>MLSDPCRVICGKTNKKERHNRGWSRQPPRFIKLNVDGSALGKPGPAGIGDALRDHEGFIRGISSHPIGPEDSNYAELIAIKKGISFFLSTPCLAVTLSL</sequence>
<dbReference type="InterPro" id="IPR044730">
    <property type="entry name" value="RNase_H-like_dom_plant"/>
</dbReference>
<dbReference type="OMA" id="IDIKTAC"/>
<proteinExistence type="predicted"/>
<dbReference type="Proteomes" id="UP000026915">
    <property type="component" value="Chromosome 10"/>
</dbReference>
<reference evidence="2 3" key="1">
    <citation type="journal article" date="2013" name="Genome Biol.">
        <title>The genome sequence of the most widely cultivated cacao type and its use to identify candidate genes regulating pod color.</title>
        <authorList>
            <person name="Motamayor J.C."/>
            <person name="Mockaitis K."/>
            <person name="Schmutz J."/>
            <person name="Haiminen N."/>
            <person name="Iii D.L."/>
            <person name="Cornejo O."/>
            <person name="Findley S.D."/>
            <person name="Zheng P."/>
            <person name="Utro F."/>
            <person name="Royaert S."/>
            <person name="Saski C."/>
            <person name="Jenkins J."/>
            <person name="Podicheti R."/>
            <person name="Zhao M."/>
            <person name="Scheffler B.E."/>
            <person name="Stack J.C."/>
            <person name="Feltus F.A."/>
            <person name="Mustiga G.M."/>
            <person name="Amores F."/>
            <person name="Phillips W."/>
            <person name="Marelli J.P."/>
            <person name="May G.D."/>
            <person name="Shapiro H."/>
            <person name="Ma J."/>
            <person name="Bustamante C.D."/>
            <person name="Schnell R.J."/>
            <person name="Main D."/>
            <person name="Gilbert D."/>
            <person name="Parida L."/>
            <person name="Kuhn D.N."/>
        </authorList>
    </citation>
    <scope>NUCLEOTIDE SEQUENCE [LARGE SCALE GENOMIC DNA]</scope>
    <source>
        <strain evidence="3">cv. Matina 1-6</strain>
    </source>
</reference>